<evidence type="ECO:0000256" key="6">
    <source>
        <dbReference type="ARBA" id="ARBA00012483"/>
    </source>
</evidence>
<comment type="subcellular location">
    <subcellularLocation>
        <location evidence="3">Endosome</location>
    </subcellularLocation>
    <subcellularLocation>
        <location evidence="4">Lysosome</location>
    </subcellularLocation>
    <subcellularLocation>
        <location evidence="2">Membrane</location>
        <topology evidence="2">Peripheral membrane protein</topology>
    </subcellularLocation>
</comment>
<evidence type="ECO:0000256" key="12">
    <source>
        <dbReference type="ARBA" id="ARBA00022786"/>
    </source>
</evidence>
<keyword evidence="23" id="KW-1185">Reference proteome</keyword>
<dbReference type="OMA" id="DIDCHLL"/>
<evidence type="ECO:0000256" key="19">
    <source>
        <dbReference type="ARBA" id="ARBA00042305"/>
    </source>
</evidence>
<dbReference type="SUPFAM" id="SSF57850">
    <property type="entry name" value="RING/U-box"/>
    <property type="match status" value="1"/>
</dbReference>
<evidence type="ECO:0000256" key="5">
    <source>
        <dbReference type="ARBA" id="ARBA00004906"/>
    </source>
</evidence>
<dbReference type="FunFam" id="3.30.40.10:FF:000235">
    <property type="entry name" value="E3 ubiquitin-protein ligase ZNRF1"/>
    <property type="match status" value="1"/>
</dbReference>
<dbReference type="GO" id="GO:0005768">
    <property type="term" value="C:endosome"/>
    <property type="evidence" value="ECO:0007669"/>
    <property type="project" value="UniProtKB-SubCell"/>
</dbReference>
<proteinExistence type="predicted"/>
<feature type="domain" description="RING-type" evidence="22">
    <location>
        <begin position="194"/>
        <end position="234"/>
    </location>
</feature>
<evidence type="ECO:0000256" key="16">
    <source>
        <dbReference type="ARBA" id="ARBA00023288"/>
    </source>
</evidence>
<dbReference type="RefSeq" id="XP_027201814.1">
    <property type="nucleotide sequence ID" value="XM_027346013.1"/>
</dbReference>
<keyword evidence="8" id="KW-0519">Myristate</keyword>
<dbReference type="PANTHER" id="PTHR46661">
    <property type="entry name" value="E3 UBIQUITIN-PROTEIN LIGASE ZNRF1-LIKE PROTEIN"/>
    <property type="match status" value="1"/>
</dbReference>
<keyword evidence="15" id="KW-0458">Lysosome</keyword>
<dbReference type="GO" id="GO:0005764">
    <property type="term" value="C:lysosome"/>
    <property type="evidence" value="ECO:0007669"/>
    <property type="project" value="UniProtKB-SubCell"/>
</dbReference>
<keyword evidence="13" id="KW-0862">Zinc</keyword>
<dbReference type="EC" id="2.3.2.27" evidence="6"/>
<dbReference type="GO" id="GO:0070936">
    <property type="term" value="P:protein K48-linked ubiquitination"/>
    <property type="evidence" value="ECO:0007669"/>
    <property type="project" value="TreeGrafter"/>
</dbReference>
<feature type="compositionally biased region" description="Low complexity" evidence="21">
    <location>
        <begin position="112"/>
        <end position="122"/>
    </location>
</feature>
<gene>
    <name evidence="24" type="primary">LOC113795791</name>
</gene>
<feature type="compositionally biased region" description="Low complexity" evidence="21">
    <location>
        <begin position="25"/>
        <end position="39"/>
    </location>
</feature>
<evidence type="ECO:0000256" key="8">
    <source>
        <dbReference type="ARBA" id="ARBA00022707"/>
    </source>
</evidence>
<evidence type="ECO:0000256" key="9">
    <source>
        <dbReference type="ARBA" id="ARBA00022723"/>
    </source>
</evidence>
<dbReference type="PANTHER" id="PTHR46661:SF4">
    <property type="entry name" value="RING-TYPE DOMAIN-CONTAINING PROTEIN"/>
    <property type="match status" value="1"/>
</dbReference>
<dbReference type="GO" id="GO:0043161">
    <property type="term" value="P:proteasome-mediated ubiquitin-dependent protein catabolic process"/>
    <property type="evidence" value="ECO:0007669"/>
    <property type="project" value="TreeGrafter"/>
</dbReference>
<keyword evidence="10" id="KW-0967">Endosome</keyword>
<evidence type="ECO:0000259" key="22">
    <source>
        <dbReference type="PROSITE" id="PS50089"/>
    </source>
</evidence>
<dbReference type="SMART" id="SM00184">
    <property type="entry name" value="RING"/>
    <property type="match status" value="1"/>
</dbReference>
<name>A0A6P6YB19_DERPT</name>
<dbReference type="InterPro" id="IPR051878">
    <property type="entry name" value="ZNRF_ubiq-protein_ligase"/>
</dbReference>
<dbReference type="PROSITE" id="PS50089">
    <property type="entry name" value="ZF_RING_2"/>
    <property type="match status" value="1"/>
</dbReference>
<evidence type="ECO:0000256" key="18">
    <source>
        <dbReference type="ARBA" id="ARBA00042177"/>
    </source>
</evidence>
<dbReference type="InterPro" id="IPR001841">
    <property type="entry name" value="Znf_RING"/>
</dbReference>
<feature type="region of interest" description="Disordered" evidence="21">
    <location>
        <begin position="1"/>
        <end position="122"/>
    </location>
</feature>
<keyword evidence="16" id="KW-0449">Lipoprotein</keyword>
<dbReference type="Proteomes" id="UP000515146">
    <property type="component" value="Unplaced"/>
</dbReference>
<dbReference type="OrthoDB" id="10057496at2759"/>
<dbReference type="Pfam" id="PF13639">
    <property type="entry name" value="zf-RING_2"/>
    <property type="match status" value="1"/>
</dbReference>
<dbReference type="GO" id="GO:0061630">
    <property type="term" value="F:ubiquitin protein ligase activity"/>
    <property type="evidence" value="ECO:0007669"/>
    <property type="project" value="UniProtKB-EC"/>
</dbReference>
<accession>A0A6P6YB19</accession>
<keyword evidence="9" id="KW-0479">Metal-binding</keyword>
<evidence type="ECO:0000256" key="21">
    <source>
        <dbReference type="SAM" id="MobiDB-lite"/>
    </source>
</evidence>
<keyword evidence="7" id="KW-0808">Transferase</keyword>
<keyword evidence="11 20" id="KW-0863">Zinc-finger</keyword>
<evidence type="ECO:0000256" key="3">
    <source>
        <dbReference type="ARBA" id="ARBA00004177"/>
    </source>
</evidence>
<evidence type="ECO:0000256" key="13">
    <source>
        <dbReference type="ARBA" id="ARBA00022833"/>
    </source>
</evidence>
<reference evidence="24" key="1">
    <citation type="submission" date="2025-08" db="UniProtKB">
        <authorList>
            <consortium name="RefSeq"/>
        </authorList>
    </citation>
    <scope>IDENTIFICATION</scope>
    <source>
        <strain evidence="24">Airmid</strain>
    </source>
</reference>
<evidence type="ECO:0000256" key="4">
    <source>
        <dbReference type="ARBA" id="ARBA00004371"/>
    </source>
</evidence>
<feature type="compositionally biased region" description="Polar residues" evidence="21">
    <location>
        <begin position="1"/>
        <end position="24"/>
    </location>
</feature>
<evidence type="ECO:0000256" key="20">
    <source>
        <dbReference type="PROSITE-ProRule" id="PRU00175"/>
    </source>
</evidence>
<comment type="catalytic activity">
    <reaction evidence="1">
        <text>S-ubiquitinyl-[E2 ubiquitin-conjugating enzyme]-L-cysteine + [acceptor protein]-L-lysine = [E2 ubiquitin-conjugating enzyme]-L-cysteine + N(6)-ubiquitinyl-[acceptor protein]-L-lysine.</text>
        <dbReference type="EC" id="2.3.2.27"/>
    </reaction>
</comment>
<dbReference type="GO" id="GO:0008270">
    <property type="term" value="F:zinc ion binding"/>
    <property type="evidence" value="ECO:0007669"/>
    <property type="project" value="UniProtKB-KW"/>
</dbReference>
<organism evidence="23 24">
    <name type="scientific">Dermatophagoides pteronyssinus</name>
    <name type="common">European house dust mite</name>
    <dbReference type="NCBI Taxonomy" id="6956"/>
    <lineage>
        <taxon>Eukaryota</taxon>
        <taxon>Metazoa</taxon>
        <taxon>Ecdysozoa</taxon>
        <taxon>Arthropoda</taxon>
        <taxon>Chelicerata</taxon>
        <taxon>Arachnida</taxon>
        <taxon>Acari</taxon>
        <taxon>Acariformes</taxon>
        <taxon>Sarcoptiformes</taxon>
        <taxon>Astigmata</taxon>
        <taxon>Psoroptidia</taxon>
        <taxon>Analgoidea</taxon>
        <taxon>Pyroglyphidae</taxon>
        <taxon>Dermatophagoidinae</taxon>
        <taxon>Dermatophagoides</taxon>
    </lineage>
</organism>
<feature type="compositionally biased region" description="Low complexity" evidence="21">
    <location>
        <begin position="88"/>
        <end position="105"/>
    </location>
</feature>
<protein>
    <recommendedName>
        <fullName evidence="17">E3 ubiquitin-protein ligase ZNRF1</fullName>
        <ecNumber evidence="6">2.3.2.27</ecNumber>
    </recommendedName>
    <alternativeName>
        <fullName evidence="18">RING-type E3 ubiquitin transferase ZNRF1</fullName>
    </alternativeName>
    <alternativeName>
        <fullName evidence="19">Zinc/RING finger protein 1</fullName>
    </alternativeName>
</protein>
<dbReference type="KEGG" id="dpte:113795791"/>
<evidence type="ECO:0000313" key="23">
    <source>
        <dbReference type="Proteomes" id="UP000515146"/>
    </source>
</evidence>
<comment type="pathway">
    <text evidence="5">Protein modification; protein ubiquitination.</text>
</comment>
<evidence type="ECO:0000256" key="17">
    <source>
        <dbReference type="ARBA" id="ARBA00040227"/>
    </source>
</evidence>
<dbReference type="InterPro" id="IPR013083">
    <property type="entry name" value="Znf_RING/FYVE/PHD"/>
</dbReference>
<evidence type="ECO:0000256" key="14">
    <source>
        <dbReference type="ARBA" id="ARBA00023136"/>
    </source>
</evidence>
<evidence type="ECO:0000256" key="10">
    <source>
        <dbReference type="ARBA" id="ARBA00022753"/>
    </source>
</evidence>
<keyword evidence="12" id="KW-0833">Ubl conjugation pathway</keyword>
<dbReference type="InParanoid" id="A0A6P6YB19"/>
<evidence type="ECO:0000256" key="1">
    <source>
        <dbReference type="ARBA" id="ARBA00000900"/>
    </source>
</evidence>
<dbReference type="GO" id="GO:0016020">
    <property type="term" value="C:membrane"/>
    <property type="evidence" value="ECO:0007669"/>
    <property type="project" value="UniProtKB-SubCell"/>
</dbReference>
<dbReference type="Gene3D" id="3.30.40.10">
    <property type="entry name" value="Zinc/RING finger domain, C3HC4 (zinc finger)"/>
    <property type="match status" value="1"/>
</dbReference>
<evidence type="ECO:0000256" key="15">
    <source>
        <dbReference type="ARBA" id="ARBA00023228"/>
    </source>
</evidence>
<dbReference type="AlphaFoldDB" id="A0A6P6YB19"/>
<keyword evidence="14" id="KW-0472">Membrane</keyword>
<sequence length="239" mass="26470">MMGARQSTTTAASNDNSPSRIINQSDDNNSPSNMGNNSSTYSTPYRNGHRSNTENNDDIFNHSDSNHSSRQRTRSLVLSGGSASDHITTTSGNSRRSSSRPSHSSAIDFLTSNNTSSSSSSHDILSNDLDIDIGLSSLSFMPFSLPIIPYNYNHVKCSGCSKIILKDELQFHLMCYKLPFNYNEDVLTEDKGECVICLEDMLNGEKIARLPCLCIYHKKCIDAWFNVNRSCPEHPTITV</sequence>
<evidence type="ECO:0000313" key="24">
    <source>
        <dbReference type="RefSeq" id="XP_027201814.1"/>
    </source>
</evidence>
<evidence type="ECO:0000256" key="11">
    <source>
        <dbReference type="ARBA" id="ARBA00022771"/>
    </source>
</evidence>
<evidence type="ECO:0000256" key="2">
    <source>
        <dbReference type="ARBA" id="ARBA00004170"/>
    </source>
</evidence>
<evidence type="ECO:0000256" key="7">
    <source>
        <dbReference type="ARBA" id="ARBA00022679"/>
    </source>
</evidence>